<dbReference type="SUPFAM" id="SSF53613">
    <property type="entry name" value="Ribokinase-like"/>
    <property type="match status" value="1"/>
</dbReference>
<protein>
    <submittedName>
        <fullName evidence="3">Pseudouridine kinase</fullName>
    </submittedName>
</protein>
<dbReference type="CDD" id="cd01941">
    <property type="entry name" value="YeiC_kinase_like"/>
    <property type="match status" value="1"/>
</dbReference>
<gene>
    <name evidence="3" type="ORF">SAMN02745191_0076</name>
</gene>
<accession>A0A1T4JU81</accession>
<dbReference type="GO" id="GO:0016301">
    <property type="term" value="F:kinase activity"/>
    <property type="evidence" value="ECO:0007669"/>
    <property type="project" value="UniProtKB-KW"/>
</dbReference>
<keyword evidence="4" id="KW-1185">Reference proteome</keyword>
<dbReference type="GO" id="GO:0005737">
    <property type="term" value="C:cytoplasm"/>
    <property type="evidence" value="ECO:0007669"/>
    <property type="project" value="TreeGrafter"/>
</dbReference>
<keyword evidence="1" id="KW-0479">Metal-binding</keyword>
<dbReference type="InterPro" id="IPR011611">
    <property type="entry name" value="PfkB_dom"/>
</dbReference>
<dbReference type="Gene3D" id="3.40.1190.20">
    <property type="match status" value="1"/>
</dbReference>
<evidence type="ECO:0000313" key="4">
    <source>
        <dbReference type="Proteomes" id="UP000243297"/>
    </source>
</evidence>
<dbReference type="AlphaFoldDB" id="A0A1T4JU81"/>
<dbReference type="InterPro" id="IPR029056">
    <property type="entry name" value="Ribokinase-like"/>
</dbReference>
<proteinExistence type="predicted"/>
<dbReference type="STRING" id="118967.SAMN02745191_0076"/>
<evidence type="ECO:0000259" key="2">
    <source>
        <dbReference type="Pfam" id="PF00294"/>
    </source>
</evidence>
<dbReference type="GO" id="GO:0016798">
    <property type="term" value="F:hydrolase activity, acting on glycosyl bonds"/>
    <property type="evidence" value="ECO:0007669"/>
    <property type="project" value="TreeGrafter"/>
</dbReference>
<dbReference type="PANTHER" id="PTHR42909">
    <property type="entry name" value="ZGC:136858"/>
    <property type="match status" value="1"/>
</dbReference>
<keyword evidence="3" id="KW-0418">Kinase</keyword>
<sequence length="311" mass="34502">MNRVFVIGGANVDICGASFKPLQMFDSNPGIITTSFGGVGRNIAENLSRLGKEVYFVTIFADDLYGIQLKKYCEDVGMNCSLSKVIHDARSSIYLAILDEKHDMHLAMSDMDILNHMDEIMLADILSKIEEDDLLVIDTNLKKDLIDYITSNTRAKIAIDPISTAKADKVKGILNRFSIFKPNKYESEIFTNIKIEDEASAIRTLENYIEQGVEEPIISLGEQGVLAGNKDHKIWVKHKMVEVANATGGGDAFLASYIYARMNGKSIDDAVEFAIAAAVCTITCIHTVNPELCVKLIEETIKTLEIERKIL</sequence>
<evidence type="ECO:0000313" key="3">
    <source>
        <dbReference type="EMBL" id="SJZ33684.1"/>
    </source>
</evidence>
<dbReference type="RefSeq" id="WP_078710543.1">
    <property type="nucleotide sequence ID" value="NZ_FUWY01000001.1"/>
</dbReference>
<evidence type="ECO:0000256" key="1">
    <source>
        <dbReference type="ARBA" id="ARBA00022723"/>
    </source>
</evidence>
<dbReference type="Pfam" id="PF00294">
    <property type="entry name" value="PfkB"/>
    <property type="match status" value="1"/>
</dbReference>
<dbReference type="PANTHER" id="PTHR42909:SF1">
    <property type="entry name" value="CARBOHYDRATE KINASE PFKB DOMAIN-CONTAINING PROTEIN"/>
    <property type="match status" value="1"/>
</dbReference>
<name>A0A1T4JU81_9FIRM</name>
<keyword evidence="3" id="KW-0808">Transferase</keyword>
<feature type="domain" description="Carbohydrate kinase PfkB" evidence="2">
    <location>
        <begin position="2"/>
        <end position="290"/>
    </location>
</feature>
<dbReference type="GO" id="GO:0046872">
    <property type="term" value="F:metal ion binding"/>
    <property type="evidence" value="ECO:0007669"/>
    <property type="project" value="UniProtKB-KW"/>
</dbReference>
<organism evidence="3 4">
    <name type="scientific">Anaerorhabdus furcosa</name>
    <dbReference type="NCBI Taxonomy" id="118967"/>
    <lineage>
        <taxon>Bacteria</taxon>
        <taxon>Bacillati</taxon>
        <taxon>Bacillota</taxon>
        <taxon>Erysipelotrichia</taxon>
        <taxon>Erysipelotrichales</taxon>
        <taxon>Erysipelotrichaceae</taxon>
        <taxon>Anaerorhabdus</taxon>
    </lineage>
</organism>
<reference evidence="4" key="1">
    <citation type="submission" date="2017-02" db="EMBL/GenBank/DDBJ databases">
        <authorList>
            <person name="Varghese N."/>
            <person name="Submissions S."/>
        </authorList>
    </citation>
    <scope>NUCLEOTIDE SEQUENCE [LARGE SCALE GENOMIC DNA]</scope>
    <source>
        <strain evidence="4">ATCC 25662</strain>
    </source>
</reference>
<dbReference type="EMBL" id="FUWY01000001">
    <property type="protein sequence ID" value="SJZ33684.1"/>
    <property type="molecule type" value="Genomic_DNA"/>
</dbReference>
<dbReference type="GO" id="GO:0004730">
    <property type="term" value="F:pseudouridylate synthase activity"/>
    <property type="evidence" value="ECO:0007669"/>
    <property type="project" value="TreeGrafter"/>
</dbReference>
<dbReference type="OrthoDB" id="9775849at2"/>
<dbReference type="Proteomes" id="UP000243297">
    <property type="component" value="Unassembled WGS sequence"/>
</dbReference>